<sequence>MTFNGASFYSFLLLKRKEGPFLRAVKFLSCLEFDHTKEYDFFLQFVTPSALSQKFFIESEPNFDKAKGPKRWINSGEEFLRQSTRHLSIKIYKR</sequence>
<dbReference type="AlphaFoldDB" id="F8L700"/>
<evidence type="ECO:0000313" key="2">
    <source>
        <dbReference type="Proteomes" id="UP000000496"/>
    </source>
</evidence>
<proteinExistence type="predicted"/>
<dbReference type="HOGENOM" id="CLU_2384551_0_0_0"/>
<dbReference type="STRING" id="331113.SNE_A06360"/>
<reference evidence="1 2" key="2">
    <citation type="journal article" date="2011" name="Mol. Biol. Evol.">
        <title>Unity in variety--the pan-genome of the Chlamydiae.</title>
        <authorList>
            <person name="Collingro A."/>
            <person name="Tischler P."/>
            <person name="Weinmaier T."/>
            <person name="Penz T."/>
            <person name="Heinz E."/>
            <person name="Brunham R.C."/>
            <person name="Read T.D."/>
            <person name="Bavoil P.M."/>
            <person name="Sachse K."/>
            <person name="Kahane S."/>
            <person name="Friedman M.G."/>
            <person name="Rattei T."/>
            <person name="Myers G.S."/>
            <person name="Horn M."/>
        </authorList>
    </citation>
    <scope>NUCLEOTIDE SEQUENCE [LARGE SCALE GENOMIC DNA]</scope>
    <source>
        <strain evidence="2">ATCC VR-1471 / Z</strain>
    </source>
</reference>
<dbReference type="Proteomes" id="UP000000496">
    <property type="component" value="Chromosome gsn.131"/>
</dbReference>
<evidence type="ECO:0000313" key="1">
    <source>
        <dbReference type="EMBL" id="CCB88513.1"/>
    </source>
</evidence>
<organism evidence="1 2">
    <name type="scientific">Simkania negevensis (strain ATCC VR-1471 / DSM 27360 / Z)</name>
    <dbReference type="NCBI Taxonomy" id="331113"/>
    <lineage>
        <taxon>Bacteria</taxon>
        <taxon>Pseudomonadati</taxon>
        <taxon>Chlamydiota</taxon>
        <taxon>Chlamydiia</taxon>
        <taxon>Parachlamydiales</taxon>
        <taxon>Simkaniaceae</taxon>
        <taxon>Simkania</taxon>
    </lineage>
</organism>
<dbReference type="KEGG" id="sng:SNE_A06360"/>
<keyword evidence="2" id="KW-1185">Reference proteome</keyword>
<reference key="1">
    <citation type="journal article" date="2011" name="Mol. Biol. Evol.">
        <title>Unity in variety -- the pan-genome of the Chlamydiae.</title>
        <authorList>
            <person name="Collingro A."/>
            <person name="Tischler P."/>
            <person name="Weinmaier T."/>
            <person name="Penz T."/>
            <person name="Heinz E."/>
            <person name="Brunham R.C."/>
            <person name="Read T.D."/>
            <person name="Bavoil P.M."/>
            <person name="Sachse K."/>
            <person name="Kahane S."/>
            <person name="Friedman M.G."/>
            <person name="Rattei T."/>
            <person name="Myers G.S.A."/>
            <person name="Horn M."/>
        </authorList>
    </citation>
    <scope>NUCLEOTIDE SEQUENCE</scope>
    <source>
        <strain>Z</strain>
    </source>
</reference>
<dbReference type="EMBL" id="FR872582">
    <property type="protein sequence ID" value="CCB88513.1"/>
    <property type="molecule type" value="Genomic_DNA"/>
</dbReference>
<accession>F8L700</accession>
<protein>
    <submittedName>
        <fullName evidence="1">Uncharacterized protein</fullName>
    </submittedName>
</protein>
<gene>
    <name evidence="1" type="ordered locus">SNE_A06360</name>
</gene>
<name>F8L700_SIMNZ</name>